<feature type="region of interest" description="Disordered" evidence="1">
    <location>
        <begin position="168"/>
        <end position="245"/>
    </location>
</feature>
<name>A0A3P8WBR5_CYNSE</name>
<feature type="signal peptide" evidence="3">
    <location>
        <begin position="1"/>
        <end position="23"/>
    </location>
</feature>
<evidence type="ECO:0000313" key="5">
    <source>
        <dbReference type="Proteomes" id="UP000265120"/>
    </source>
</evidence>
<keyword evidence="2" id="KW-1133">Transmembrane helix</keyword>
<dbReference type="PANTHER" id="PTHR28645">
    <property type="entry name" value="TRANSMEMBRANE PROTEIN 119"/>
    <property type="match status" value="1"/>
</dbReference>
<dbReference type="GO" id="GO:0030501">
    <property type="term" value="P:positive regulation of bone mineralization"/>
    <property type="evidence" value="ECO:0007669"/>
    <property type="project" value="TreeGrafter"/>
</dbReference>
<dbReference type="GO" id="GO:0033690">
    <property type="term" value="P:positive regulation of osteoblast proliferation"/>
    <property type="evidence" value="ECO:0007669"/>
    <property type="project" value="TreeGrafter"/>
</dbReference>
<protein>
    <submittedName>
        <fullName evidence="4">Transmembrane protein 119</fullName>
    </submittedName>
</protein>
<reference evidence="4 5" key="1">
    <citation type="journal article" date="2014" name="Nat. Genet.">
        <title>Whole-genome sequence of a flatfish provides insights into ZW sex chromosome evolution and adaptation to a benthic lifestyle.</title>
        <authorList>
            <person name="Chen S."/>
            <person name="Zhang G."/>
            <person name="Shao C."/>
            <person name="Huang Q."/>
            <person name="Liu G."/>
            <person name="Zhang P."/>
            <person name="Song W."/>
            <person name="An N."/>
            <person name="Chalopin D."/>
            <person name="Volff J.N."/>
            <person name="Hong Y."/>
            <person name="Li Q."/>
            <person name="Sha Z."/>
            <person name="Zhou H."/>
            <person name="Xie M."/>
            <person name="Yu Q."/>
            <person name="Liu Y."/>
            <person name="Xiang H."/>
            <person name="Wang N."/>
            <person name="Wu K."/>
            <person name="Yang C."/>
            <person name="Zhou Q."/>
            <person name="Liao X."/>
            <person name="Yang L."/>
            <person name="Hu Q."/>
            <person name="Zhang J."/>
            <person name="Meng L."/>
            <person name="Jin L."/>
            <person name="Tian Y."/>
            <person name="Lian J."/>
            <person name="Yang J."/>
            <person name="Miao G."/>
            <person name="Liu S."/>
            <person name="Liang Z."/>
            <person name="Yan F."/>
            <person name="Li Y."/>
            <person name="Sun B."/>
            <person name="Zhang H."/>
            <person name="Zhang J."/>
            <person name="Zhu Y."/>
            <person name="Du M."/>
            <person name="Zhao Y."/>
            <person name="Schartl M."/>
            <person name="Tang Q."/>
            <person name="Wang J."/>
        </authorList>
    </citation>
    <scope>NUCLEOTIDE SEQUENCE</scope>
</reference>
<dbReference type="GO" id="GO:0005886">
    <property type="term" value="C:plasma membrane"/>
    <property type="evidence" value="ECO:0007669"/>
    <property type="project" value="TreeGrafter"/>
</dbReference>
<dbReference type="Ensembl" id="ENSCSET00000025240.1">
    <property type="protein sequence ID" value="ENSCSEP00000024908.1"/>
    <property type="gene ID" value="ENSCSEG00000015914.1"/>
</dbReference>
<organism evidence="4 5">
    <name type="scientific">Cynoglossus semilaevis</name>
    <name type="common">Tongue sole</name>
    <dbReference type="NCBI Taxonomy" id="244447"/>
    <lineage>
        <taxon>Eukaryota</taxon>
        <taxon>Metazoa</taxon>
        <taxon>Chordata</taxon>
        <taxon>Craniata</taxon>
        <taxon>Vertebrata</taxon>
        <taxon>Euteleostomi</taxon>
        <taxon>Actinopterygii</taxon>
        <taxon>Neopterygii</taxon>
        <taxon>Teleostei</taxon>
        <taxon>Neoteleostei</taxon>
        <taxon>Acanthomorphata</taxon>
        <taxon>Carangaria</taxon>
        <taxon>Pleuronectiformes</taxon>
        <taxon>Pleuronectoidei</taxon>
        <taxon>Cynoglossidae</taxon>
        <taxon>Cynoglossinae</taxon>
        <taxon>Cynoglossus</taxon>
    </lineage>
</organism>
<keyword evidence="5" id="KW-1185">Reference proteome</keyword>
<evidence type="ECO:0000256" key="3">
    <source>
        <dbReference type="SAM" id="SignalP"/>
    </source>
</evidence>
<sequence length="245" mass="27348">MLPTAGAQIRALVLFLLSSGSVATPLPLYSSFEGSTDEDDYSVFPSSLPTIFLLTEYRTTPVGSTVVKTDLLSQVANFLEENMLLILVASSFFLLFFLIVCGAIFMSQRRKVNAYYPSSYPTKMYVDQRDKTGGAKVFDDVPEKAAPEQEREAVDSHRQLQDEIMKAARSLRTPTKPAAAAAEGKENSQMPPPPGERKTVKEQRSSVLKTRQRHLVAASWNSSSQVSLRRRRGSWVKTRPELQQR</sequence>
<dbReference type="Pfam" id="PF15724">
    <property type="entry name" value="TMEM119"/>
    <property type="match status" value="1"/>
</dbReference>
<evidence type="ECO:0000256" key="1">
    <source>
        <dbReference type="SAM" id="MobiDB-lite"/>
    </source>
</evidence>
<feature type="compositionally biased region" description="Basic and acidic residues" evidence="1">
    <location>
        <begin position="195"/>
        <end position="204"/>
    </location>
</feature>
<dbReference type="AlphaFoldDB" id="A0A3P8WBR5"/>
<dbReference type="GO" id="GO:0045669">
    <property type="term" value="P:positive regulation of osteoblast differentiation"/>
    <property type="evidence" value="ECO:0007669"/>
    <property type="project" value="TreeGrafter"/>
</dbReference>
<dbReference type="InterPro" id="IPR031453">
    <property type="entry name" value="TMEM119"/>
</dbReference>
<reference evidence="4" key="2">
    <citation type="submission" date="2025-08" db="UniProtKB">
        <authorList>
            <consortium name="Ensembl"/>
        </authorList>
    </citation>
    <scope>IDENTIFICATION</scope>
</reference>
<keyword evidence="3" id="KW-0732">Signal</keyword>
<dbReference type="Proteomes" id="UP000265120">
    <property type="component" value="Chromosome 14"/>
</dbReference>
<dbReference type="STRING" id="244447.ENSCSEP00000024908"/>
<dbReference type="GeneTree" id="ENSGT00390000017134"/>
<dbReference type="InParanoid" id="A0A3P8WBR5"/>
<accession>A0A3P8WBR5</accession>
<dbReference type="PANTHER" id="PTHR28645:SF1">
    <property type="entry name" value="TRANSMEMBRANE PROTEIN 119"/>
    <property type="match status" value="1"/>
</dbReference>
<evidence type="ECO:0000313" key="4">
    <source>
        <dbReference type="Ensembl" id="ENSCSEP00000024908.1"/>
    </source>
</evidence>
<proteinExistence type="predicted"/>
<dbReference type="GO" id="GO:0001503">
    <property type="term" value="P:ossification"/>
    <property type="evidence" value="ECO:0007669"/>
    <property type="project" value="InterPro"/>
</dbReference>
<keyword evidence="2" id="KW-0812">Transmembrane</keyword>
<feature type="transmembrane region" description="Helical" evidence="2">
    <location>
        <begin position="83"/>
        <end position="106"/>
    </location>
</feature>
<evidence type="ECO:0000256" key="2">
    <source>
        <dbReference type="SAM" id="Phobius"/>
    </source>
</evidence>
<reference evidence="4" key="3">
    <citation type="submission" date="2025-09" db="UniProtKB">
        <authorList>
            <consortium name="Ensembl"/>
        </authorList>
    </citation>
    <scope>IDENTIFICATION</scope>
</reference>
<feature type="chain" id="PRO_5017947841" evidence="3">
    <location>
        <begin position="24"/>
        <end position="245"/>
    </location>
</feature>
<keyword evidence="2" id="KW-0472">Membrane</keyword>